<dbReference type="GO" id="GO:0043565">
    <property type="term" value="F:sequence-specific DNA binding"/>
    <property type="evidence" value="ECO:0007669"/>
    <property type="project" value="InterPro"/>
</dbReference>
<dbReference type="OrthoDB" id="2494372at2"/>
<feature type="transmembrane region" description="Helical" evidence="5">
    <location>
        <begin position="23"/>
        <end position="46"/>
    </location>
</feature>
<name>A0A4Q9DF97_9BACL</name>
<dbReference type="PANTHER" id="PTHR43280">
    <property type="entry name" value="ARAC-FAMILY TRANSCRIPTIONAL REGULATOR"/>
    <property type="match status" value="1"/>
</dbReference>
<keyword evidence="2" id="KW-0238">DNA-binding</keyword>
<evidence type="ECO:0000256" key="2">
    <source>
        <dbReference type="ARBA" id="ARBA00023125"/>
    </source>
</evidence>
<evidence type="ECO:0000313" key="8">
    <source>
        <dbReference type="Proteomes" id="UP000293142"/>
    </source>
</evidence>
<feature type="coiled-coil region" evidence="4">
    <location>
        <begin position="637"/>
        <end position="664"/>
    </location>
</feature>
<organism evidence="7 8">
    <name type="scientific">Paenibacillus thalictri</name>
    <dbReference type="NCBI Taxonomy" id="2527873"/>
    <lineage>
        <taxon>Bacteria</taxon>
        <taxon>Bacillati</taxon>
        <taxon>Bacillota</taxon>
        <taxon>Bacilli</taxon>
        <taxon>Bacillales</taxon>
        <taxon>Paenibacillaceae</taxon>
        <taxon>Paenibacillus</taxon>
    </lineage>
</organism>
<evidence type="ECO:0000256" key="5">
    <source>
        <dbReference type="SAM" id="Phobius"/>
    </source>
</evidence>
<comment type="caution">
    <text evidence="7">The sequence shown here is derived from an EMBL/GenBank/DDBJ whole genome shotgun (WGS) entry which is preliminary data.</text>
</comment>
<proteinExistence type="predicted"/>
<dbReference type="PRINTS" id="PR00032">
    <property type="entry name" value="HTHARAC"/>
</dbReference>
<keyword evidence="4" id="KW-0175">Coiled coil</keyword>
<protein>
    <submittedName>
        <fullName evidence="7">AraC family transcriptional regulator</fullName>
    </submittedName>
</protein>
<dbReference type="PROSITE" id="PS00041">
    <property type="entry name" value="HTH_ARAC_FAMILY_1"/>
    <property type="match status" value="1"/>
</dbReference>
<dbReference type="Gene3D" id="1.10.10.60">
    <property type="entry name" value="Homeodomain-like"/>
    <property type="match status" value="2"/>
</dbReference>
<gene>
    <name evidence="7" type="ORF">EYB31_32860</name>
</gene>
<reference evidence="7 8" key="1">
    <citation type="submission" date="2019-02" db="EMBL/GenBank/DDBJ databases">
        <title>Paenibacillus sp. nov., isolated from surface-sterilized tissue of Thalictrum simplex L.</title>
        <authorList>
            <person name="Tuo L."/>
        </authorList>
    </citation>
    <scope>NUCLEOTIDE SEQUENCE [LARGE SCALE GENOMIC DNA]</scope>
    <source>
        <strain evidence="7 8">N2SHLJ1</strain>
    </source>
</reference>
<keyword evidence="5" id="KW-1133">Transmembrane helix</keyword>
<evidence type="ECO:0000259" key="6">
    <source>
        <dbReference type="PROSITE" id="PS01124"/>
    </source>
</evidence>
<evidence type="ECO:0000256" key="3">
    <source>
        <dbReference type="ARBA" id="ARBA00023163"/>
    </source>
</evidence>
<sequence>MEGGPQVLALMRGRLNLNFSKTYIKMMTFISIAMLVLVLSLIQFLYTKFEEIGLEHSHELNRNLNSQLTYNFDYMNEFSKNMAITLFFDPSTIQIMQNNVDTEDNFNTIRNVAELQNLIANNALLHSVVVYNNKRKEFYTVDSKGVTPTQANFMEMVRKGKQIPVLTPMPGLLNEDGANVPVFSYLMFDSVDQAGVMDSAIILNVKMDWLAGNLKKFITNDGSNFVLIDANEKVLLDARNEYRLFDQIQGQLAHVNANQSTIVTTSAGKQVITKLAVSDTDHWYLLCIRSYSSVFGFIDKLKGQILPITCIAFVAAILASLAISKLIYRPFGLLVKKVRNIMGEHGSPNYDDTEYLSRTLQSSINKYREISQTSRESIRENVLKGLLTESHFLQSGLHKEQLNDLRAWFQQGRSFRLIFFMIDQNKHYQSLVQAEKQLVKFSILNVANEIAGEFGLYEKAFLGSGEFVYLVEVSEPEGQDQDALLQRIKLIQSVVAKITKVMTISAVIGPSFDRFDDLSHVYQTTRTLLNYRLSQGSSCILSYDSFMEKQTDGAHPIDAEAKISDAIKRGKMDEATAVFQALTDDLRNSDNNRLLVTMVSLALSIGRTVQEINLNKMEDIQINFSHFYSEIVQAETLDEISGRFQQLFEQIAGLQRQAADTKHQVMINSVTDYIQLHYSDDDLSLKRIASEFKMSQGYLGQLFRETCGKSVGKYINDIRMEKVQYMLRATDWSVRDIAVKSGYFNEANFYKVFKKEFGVTPNEYRTSRTLELVSQDK</sequence>
<keyword evidence="3" id="KW-0804">Transcription</keyword>
<dbReference type="InterPro" id="IPR020449">
    <property type="entry name" value="Tscrpt_reg_AraC-type_HTH"/>
</dbReference>
<accession>A0A4Q9DF97</accession>
<dbReference type="Proteomes" id="UP000293142">
    <property type="component" value="Unassembled WGS sequence"/>
</dbReference>
<dbReference type="PROSITE" id="PS01124">
    <property type="entry name" value="HTH_ARAC_FAMILY_2"/>
    <property type="match status" value="1"/>
</dbReference>
<evidence type="ECO:0000313" key="7">
    <source>
        <dbReference type="EMBL" id="TBL70516.1"/>
    </source>
</evidence>
<feature type="transmembrane region" description="Helical" evidence="5">
    <location>
        <begin position="305"/>
        <end position="328"/>
    </location>
</feature>
<keyword evidence="5" id="KW-0472">Membrane</keyword>
<dbReference type="GO" id="GO:0003700">
    <property type="term" value="F:DNA-binding transcription factor activity"/>
    <property type="evidence" value="ECO:0007669"/>
    <property type="project" value="InterPro"/>
</dbReference>
<dbReference type="InterPro" id="IPR018062">
    <property type="entry name" value="HTH_AraC-typ_CS"/>
</dbReference>
<dbReference type="EMBL" id="SIRE01000031">
    <property type="protein sequence ID" value="TBL70516.1"/>
    <property type="molecule type" value="Genomic_DNA"/>
</dbReference>
<dbReference type="SMART" id="SM00342">
    <property type="entry name" value="HTH_ARAC"/>
    <property type="match status" value="1"/>
</dbReference>
<dbReference type="InterPro" id="IPR018060">
    <property type="entry name" value="HTH_AraC"/>
</dbReference>
<dbReference type="InterPro" id="IPR009057">
    <property type="entry name" value="Homeodomain-like_sf"/>
</dbReference>
<dbReference type="Pfam" id="PF12833">
    <property type="entry name" value="HTH_18"/>
    <property type="match status" value="1"/>
</dbReference>
<keyword evidence="1" id="KW-0805">Transcription regulation</keyword>
<keyword evidence="5" id="KW-0812">Transmembrane</keyword>
<dbReference type="SUPFAM" id="SSF46689">
    <property type="entry name" value="Homeodomain-like"/>
    <property type="match status" value="1"/>
</dbReference>
<evidence type="ECO:0000256" key="4">
    <source>
        <dbReference type="SAM" id="Coils"/>
    </source>
</evidence>
<dbReference type="AlphaFoldDB" id="A0A4Q9DF97"/>
<keyword evidence="8" id="KW-1185">Reference proteome</keyword>
<feature type="domain" description="HTH araC/xylS-type" evidence="6">
    <location>
        <begin position="668"/>
        <end position="767"/>
    </location>
</feature>
<dbReference type="PANTHER" id="PTHR43280:SF10">
    <property type="entry name" value="REGULATORY PROTEIN POCR"/>
    <property type="match status" value="1"/>
</dbReference>
<evidence type="ECO:0000256" key="1">
    <source>
        <dbReference type="ARBA" id="ARBA00023015"/>
    </source>
</evidence>